<dbReference type="InParanoid" id="A0A059BWI7"/>
<accession>A0A059BWI7</accession>
<dbReference type="EMBL" id="KK198758">
    <property type="protein sequence ID" value="KCW69995.1"/>
    <property type="molecule type" value="Genomic_DNA"/>
</dbReference>
<name>A0A059BWI7_EUCGR</name>
<protein>
    <submittedName>
        <fullName evidence="1">Uncharacterized protein</fullName>
    </submittedName>
</protein>
<organism evidence="1">
    <name type="scientific">Eucalyptus grandis</name>
    <name type="common">Flooded gum</name>
    <dbReference type="NCBI Taxonomy" id="71139"/>
    <lineage>
        <taxon>Eukaryota</taxon>
        <taxon>Viridiplantae</taxon>
        <taxon>Streptophyta</taxon>
        <taxon>Embryophyta</taxon>
        <taxon>Tracheophyta</taxon>
        <taxon>Spermatophyta</taxon>
        <taxon>Magnoliopsida</taxon>
        <taxon>eudicotyledons</taxon>
        <taxon>Gunneridae</taxon>
        <taxon>Pentapetalae</taxon>
        <taxon>rosids</taxon>
        <taxon>malvids</taxon>
        <taxon>Myrtales</taxon>
        <taxon>Myrtaceae</taxon>
        <taxon>Myrtoideae</taxon>
        <taxon>Eucalypteae</taxon>
        <taxon>Eucalyptus</taxon>
    </lineage>
</organism>
<gene>
    <name evidence="1" type="ORF">EUGRSUZ_F03305</name>
</gene>
<sequence>MLLDINRISRRDKTFDLKVGTLPISGTQFQLGLLHSKRPSTLSGSWFTHLFTGRMPSPKLILRIQET</sequence>
<dbReference type="Gramene" id="KCW69995">
    <property type="protein sequence ID" value="KCW69995"/>
    <property type="gene ID" value="EUGRSUZ_F03305"/>
</dbReference>
<proteinExistence type="predicted"/>
<dbReference type="AlphaFoldDB" id="A0A059BWI7"/>
<evidence type="ECO:0000313" key="1">
    <source>
        <dbReference type="EMBL" id="KCW69995.1"/>
    </source>
</evidence>
<reference evidence="1" key="1">
    <citation type="submission" date="2013-07" db="EMBL/GenBank/DDBJ databases">
        <title>The genome of Eucalyptus grandis.</title>
        <authorList>
            <person name="Schmutz J."/>
            <person name="Hayes R."/>
            <person name="Myburg A."/>
            <person name="Tuskan G."/>
            <person name="Grattapaglia D."/>
            <person name="Rokhsar D.S."/>
        </authorList>
    </citation>
    <scope>NUCLEOTIDE SEQUENCE</scope>
    <source>
        <tissue evidence="1">Leaf extractions</tissue>
    </source>
</reference>